<dbReference type="InterPro" id="IPR011991">
    <property type="entry name" value="ArsR-like_HTH"/>
</dbReference>
<dbReference type="InterPro" id="IPR001845">
    <property type="entry name" value="HTH_ArsR_DNA-bd_dom"/>
</dbReference>
<dbReference type="InterPro" id="IPR050313">
    <property type="entry name" value="Carb_Metab_HTH_regulators"/>
</dbReference>
<comment type="caution">
    <text evidence="2">The sequence shown here is derived from an EMBL/GenBank/DDBJ whole genome shotgun (WGS) entry which is preliminary data.</text>
</comment>
<evidence type="ECO:0000313" key="2">
    <source>
        <dbReference type="EMBL" id="RIH81797.1"/>
    </source>
</evidence>
<proteinExistence type="predicted"/>
<dbReference type="EMBL" id="QXDL01000149">
    <property type="protein sequence ID" value="RIH81797.1"/>
    <property type="molecule type" value="Genomic_DNA"/>
</dbReference>
<dbReference type="SUPFAM" id="SSF46785">
    <property type="entry name" value="Winged helix' DNA-binding domain"/>
    <property type="match status" value="1"/>
</dbReference>
<dbReference type="OrthoDB" id="155998at2"/>
<dbReference type="GO" id="GO:0003700">
    <property type="term" value="F:DNA-binding transcription factor activity"/>
    <property type="evidence" value="ECO:0007669"/>
    <property type="project" value="InterPro"/>
</dbReference>
<dbReference type="Gene3D" id="1.10.10.10">
    <property type="entry name" value="Winged helix-like DNA-binding domain superfamily/Winged helix DNA-binding domain"/>
    <property type="match status" value="1"/>
</dbReference>
<dbReference type="InterPro" id="IPR000835">
    <property type="entry name" value="HTH_MarR-typ"/>
</dbReference>
<sequence length="199" mass="22519">MVGLGDTKLRILEHLRQSPATAAELSELMGISKVAVHRHLEDLSREGLVKGREEKCAGRGRPRQVFTAVDEQTPYVKLCSDLLEHINDLFGRGAVLQVLSLRNAKLLAQVGPLLEGLPLEQKLCRLAEYLTEQGYQATCYQQDGRWYLEQHRCPKLALSTEHYDLCQTEQEFYQQLLGLPVAREERIAAGGRCCRYRIG</sequence>
<protein>
    <submittedName>
        <fullName evidence="2">Iron-sulfur cluster biosynthesis transcriptional regulator SufR</fullName>
    </submittedName>
</protein>
<dbReference type="AlphaFoldDB" id="A0A399EAS1"/>
<dbReference type="Pfam" id="PF12802">
    <property type="entry name" value="MarR_2"/>
    <property type="match status" value="1"/>
</dbReference>
<reference evidence="2 3" key="1">
    <citation type="submission" date="2018-08" db="EMBL/GenBank/DDBJ databases">
        <title>Meiothermus terrae DSM 26712 genome sequencing project.</title>
        <authorList>
            <person name="Da Costa M.S."/>
            <person name="Albuquerque L."/>
            <person name="Raposo P."/>
            <person name="Froufe H.J.C."/>
            <person name="Barroso C.S."/>
            <person name="Egas C."/>
        </authorList>
    </citation>
    <scope>NUCLEOTIDE SEQUENCE [LARGE SCALE GENOMIC DNA]</scope>
    <source>
        <strain evidence="2 3">DSM 26712</strain>
    </source>
</reference>
<dbReference type="Proteomes" id="UP000265715">
    <property type="component" value="Unassembled WGS sequence"/>
</dbReference>
<gene>
    <name evidence="2" type="ORF">Mterra_02955</name>
</gene>
<dbReference type="InterPro" id="IPR036388">
    <property type="entry name" value="WH-like_DNA-bd_sf"/>
</dbReference>
<evidence type="ECO:0000313" key="3">
    <source>
        <dbReference type="Proteomes" id="UP000265715"/>
    </source>
</evidence>
<organism evidence="2 3">
    <name type="scientific">Calidithermus terrae</name>
    <dbReference type="NCBI Taxonomy" id="1408545"/>
    <lineage>
        <taxon>Bacteria</taxon>
        <taxon>Thermotogati</taxon>
        <taxon>Deinococcota</taxon>
        <taxon>Deinococci</taxon>
        <taxon>Thermales</taxon>
        <taxon>Thermaceae</taxon>
        <taxon>Calidithermus</taxon>
    </lineage>
</organism>
<dbReference type="InterPro" id="IPR036390">
    <property type="entry name" value="WH_DNA-bd_sf"/>
</dbReference>
<dbReference type="SMART" id="SM00418">
    <property type="entry name" value="HTH_ARSR"/>
    <property type="match status" value="1"/>
</dbReference>
<dbReference type="RefSeq" id="WP_119315927.1">
    <property type="nucleotide sequence ID" value="NZ_QXDL01000149.1"/>
</dbReference>
<feature type="domain" description="HTH arsR-type" evidence="1">
    <location>
        <begin position="1"/>
        <end position="84"/>
    </location>
</feature>
<dbReference type="PANTHER" id="PTHR30363">
    <property type="entry name" value="HTH-TYPE TRANSCRIPTIONAL REGULATOR SRLR-RELATED"/>
    <property type="match status" value="1"/>
</dbReference>
<keyword evidence="3" id="KW-1185">Reference proteome</keyword>
<dbReference type="PANTHER" id="PTHR30363:SF28">
    <property type="entry name" value="TRANSCRIPTIONAL REGULATORY PROTEIN-RELATED"/>
    <property type="match status" value="1"/>
</dbReference>
<accession>A0A399EAS1</accession>
<evidence type="ECO:0000259" key="1">
    <source>
        <dbReference type="SMART" id="SM00418"/>
    </source>
</evidence>
<name>A0A399EAS1_9DEIN</name>
<dbReference type="CDD" id="cd00090">
    <property type="entry name" value="HTH_ARSR"/>
    <property type="match status" value="1"/>
</dbReference>